<accession>K4IDN1</accession>
<dbReference type="KEGG" id="ptq:P700755_001870"/>
<reference evidence="2" key="1">
    <citation type="submission" date="2006-03" db="EMBL/GenBank/DDBJ databases">
        <authorList>
            <person name="Bowman J."/>
            <person name="Ferriera S."/>
            <person name="Johnson J."/>
            <person name="Kravitz S."/>
            <person name="Halpern A."/>
            <person name="Remington K."/>
            <person name="Beeson K."/>
            <person name="Tran B."/>
            <person name="Rogers Y.-H."/>
            <person name="Friedman R."/>
            <person name="Venter J.C."/>
        </authorList>
    </citation>
    <scope>NUCLEOTIDE SEQUENCE [LARGE SCALE GENOMIC DNA]</scope>
    <source>
        <strain evidence="2">ATCC 700755</strain>
    </source>
</reference>
<dbReference type="OrthoDB" id="9768004at2"/>
<dbReference type="eggNOG" id="COG2227">
    <property type="taxonomic scope" value="Bacteria"/>
</dbReference>
<reference evidence="2" key="2">
    <citation type="submission" date="2012-09" db="EMBL/GenBank/DDBJ databases">
        <title>The complete sequence of Psychroflexus torquis an extreme psychrophile from sea-ice that is stimulated by light.</title>
        <authorList>
            <person name="Feng S."/>
            <person name="Powell S.M."/>
            <person name="Bowman J.P."/>
        </authorList>
    </citation>
    <scope>NUCLEOTIDE SEQUENCE [LARGE SCALE GENOMIC DNA]</scope>
    <source>
        <strain evidence="2">ATCC 700755</strain>
    </source>
</reference>
<dbReference type="Gene3D" id="3.90.1580.10">
    <property type="entry name" value="paralog of FGE (formylglycine-generating enzyme)"/>
    <property type="match status" value="1"/>
</dbReference>
<organism evidence="2 3">
    <name type="scientific">Psychroflexus torquis (strain ATCC 700755 / CIP 106069 / ACAM 623)</name>
    <dbReference type="NCBI Taxonomy" id="313595"/>
    <lineage>
        <taxon>Bacteria</taxon>
        <taxon>Pseudomonadati</taxon>
        <taxon>Bacteroidota</taxon>
        <taxon>Flavobacteriia</taxon>
        <taxon>Flavobacteriales</taxon>
        <taxon>Flavobacteriaceae</taxon>
        <taxon>Psychroflexus</taxon>
    </lineage>
</organism>
<dbReference type="InterPro" id="IPR027625">
    <property type="entry name" value="OvoA_Cterm"/>
</dbReference>
<dbReference type="PANTHER" id="PTHR23150:SF26">
    <property type="entry name" value="GENERIC METHYLTRANSFERASE"/>
    <property type="match status" value="1"/>
</dbReference>
<dbReference type="Proteomes" id="UP000008514">
    <property type="component" value="Chromosome"/>
</dbReference>
<dbReference type="PANTHER" id="PTHR23150">
    <property type="entry name" value="SULFATASE MODIFYING FACTOR 1, 2"/>
    <property type="match status" value="1"/>
</dbReference>
<feature type="domain" description="Sulfatase-modifying factor enzyme-like" evidence="1">
    <location>
        <begin position="193"/>
        <end position="446"/>
    </location>
</feature>
<evidence type="ECO:0000313" key="3">
    <source>
        <dbReference type="Proteomes" id="UP000008514"/>
    </source>
</evidence>
<dbReference type="InterPro" id="IPR016187">
    <property type="entry name" value="CTDL_fold"/>
</dbReference>
<dbReference type="InterPro" id="IPR005532">
    <property type="entry name" value="SUMF_dom"/>
</dbReference>
<dbReference type="eggNOG" id="COG1262">
    <property type="taxonomic scope" value="Bacteria"/>
</dbReference>
<gene>
    <name evidence="2" type="ordered locus">P700755_001870</name>
</gene>
<dbReference type="AlphaFoldDB" id="K4IDN1"/>
<dbReference type="InterPro" id="IPR051043">
    <property type="entry name" value="Sulfatase_Mod_Factor_Kinase"/>
</dbReference>
<dbReference type="Gene3D" id="3.40.50.150">
    <property type="entry name" value="Vaccinia Virus protein VP39"/>
    <property type="match status" value="1"/>
</dbReference>
<dbReference type="RefSeq" id="WP_015024289.1">
    <property type="nucleotide sequence ID" value="NC_018721.1"/>
</dbReference>
<dbReference type="CDD" id="cd02440">
    <property type="entry name" value="AdoMet_MTases"/>
    <property type="match status" value="1"/>
</dbReference>
<evidence type="ECO:0000313" key="2">
    <source>
        <dbReference type="EMBL" id="AFU68697.1"/>
    </source>
</evidence>
<dbReference type="InterPro" id="IPR029063">
    <property type="entry name" value="SAM-dependent_MTases_sf"/>
</dbReference>
<dbReference type="NCBIfam" id="TIGR04344">
    <property type="entry name" value="ovoA_Nterm"/>
    <property type="match status" value="1"/>
</dbReference>
<protein>
    <submittedName>
        <fullName evidence="2">FGE-sulfasae superfamily protein</fullName>
    </submittedName>
</protein>
<dbReference type="STRING" id="313595.P700755_001870"/>
<dbReference type="FunFam" id="3.90.1580.10:FF:000006">
    <property type="entry name" value="Generic methyltransferase, putative"/>
    <property type="match status" value="1"/>
</dbReference>
<dbReference type="EMBL" id="CP003879">
    <property type="protein sequence ID" value="AFU68697.1"/>
    <property type="molecule type" value="Genomic_DNA"/>
</dbReference>
<dbReference type="Pfam" id="PF13489">
    <property type="entry name" value="Methyltransf_23"/>
    <property type="match status" value="1"/>
</dbReference>
<proteinExistence type="predicted"/>
<name>K4IDN1_PSYTT</name>
<dbReference type="SUPFAM" id="SSF56436">
    <property type="entry name" value="C-type lectin-like"/>
    <property type="match status" value="1"/>
</dbReference>
<dbReference type="SUPFAM" id="SSF53335">
    <property type="entry name" value="S-adenosyl-L-methionine-dependent methyltransferases"/>
    <property type="match status" value="1"/>
</dbReference>
<dbReference type="InterPro" id="IPR027577">
    <property type="entry name" value="OvoA_Nterm"/>
</dbReference>
<dbReference type="GO" id="GO:0120147">
    <property type="term" value="F:formylglycine-generating oxidase activity"/>
    <property type="evidence" value="ECO:0007669"/>
    <property type="project" value="TreeGrafter"/>
</dbReference>
<dbReference type="NCBIfam" id="TIGR04345">
    <property type="entry name" value="ovoA_Cterm"/>
    <property type="match status" value="1"/>
</dbReference>
<dbReference type="Pfam" id="PF03781">
    <property type="entry name" value="FGE-sulfatase"/>
    <property type="match status" value="1"/>
</dbReference>
<sequence>MKEFNIKTPHLIDGTPEEKRQEILDYFHRTFDLDTELYETVKDDATFYMRADHLRHPIIFYYGHTSCFFINKLVLAGLLPSHINPSFESIFAIGVDEMSWDDLNKENYAWPSVSEVREYREVVRTTIAKLIEELPLELPINWESPFWTIIMGIEHQNIHIETSSVLIRQLPVEKLQSGLFSNICKEDEPVIANELVAVEGSEVNMGKPHNHPLYGWDLEYGSFLETVDDFKASKYLVSNAEFFEFIENDGYKDKQWWTEEGWSWCTYKKAEHPQFWIKENETYKLRLMTEFVPMKWSFPAEINYLEAKAFCNWKSAKTGKKLRMPTESEWYRLVEVSQVKEATDWDVAPGNINLEHYSSSCPVNTFSFGDFYDVIGNVWQWTETPITGYPGFKVHPLYDDFSTPTFDGKHNIIKGGSWISTGNEATLHARYSFRRHFYQHVGFRYVESNHEPDIRVDSYVTDEEVAISCEQNYGESYLGMSKLPLQVLDILKKYVENSSGKRLLDLNCDTGRLAFEAASHFKEVTAIDTSARFIQPAIELQKNGLLRYVIKDEGELSIFKDVLLKDLKLNDNHSRIQFMQDDATKLKDRYTNYDVIVAMNLLEEIRKPKEFLSKIHQRLNADGLLILGSTYEYKESVSQIDNWIGGFKKDGEPIRSIDGISQVLSEHFTQESNPFNLTYPVRKSSRHFEVMSSEVSIWRRKM</sequence>
<evidence type="ECO:0000259" key="1">
    <source>
        <dbReference type="Pfam" id="PF03781"/>
    </source>
</evidence>
<dbReference type="InterPro" id="IPR042095">
    <property type="entry name" value="SUMF_sf"/>
</dbReference>
<dbReference type="HOGENOM" id="CLU_019343_0_0_10"/>
<keyword evidence="3" id="KW-1185">Reference proteome</keyword>